<feature type="region of interest" description="Disordered" evidence="5">
    <location>
        <begin position="1"/>
        <end position="54"/>
    </location>
</feature>
<dbReference type="GO" id="GO:0019905">
    <property type="term" value="F:syntaxin binding"/>
    <property type="evidence" value="ECO:0007669"/>
    <property type="project" value="TreeGrafter"/>
</dbReference>
<dbReference type="GO" id="GO:0098793">
    <property type="term" value="C:presynapse"/>
    <property type="evidence" value="ECO:0007669"/>
    <property type="project" value="GOC"/>
</dbReference>
<dbReference type="EMBL" id="JBAMIC010004070">
    <property type="protein sequence ID" value="KAK7087788.1"/>
    <property type="molecule type" value="Genomic_DNA"/>
</dbReference>
<name>A0AAN9AIY8_9CAEN</name>
<feature type="domain" description="T-SNARE coiled-coil homology" evidence="6">
    <location>
        <begin position="45"/>
        <end position="107"/>
    </location>
</feature>
<dbReference type="GO" id="GO:0031629">
    <property type="term" value="P:synaptic vesicle fusion to presynaptic active zone membrane"/>
    <property type="evidence" value="ECO:0007669"/>
    <property type="project" value="TreeGrafter"/>
</dbReference>
<feature type="compositionally biased region" description="Polar residues" evidence="5">
    <location>
        <begin position="1"/>
        <end position="11"/>
    </location>
</feature>
<dbReference type="CDD" id="cd15856">
    <property type="entry name" value="SNARE_SNAP29C"/>
    <property type="match status" value="1"/>
</dbReference>
<evidence type="ECO:0000256" key="4">
    <source>
        <dbReference type="ARBA" id="ARBA00023054"/>
    </source>
</evidence>
<comment type="similarity">
    <text evidence="1">Belongs to the SNAP-25 family.</text>
</comment>
<dbReference type="PANTHER" id="PTHR19305:SF9">
    <property type="entry name" value="SYNAPTOSOMAL-ASSOCIATED PROTEIN 29"/>
    <property type="match status" value="1"/>
</dbReference>
<dbReference type="PANTHER" id="PTHR19305">
    <property type="entry name" value="SYNAPTOSOMAL ASSOCIATED PROTEIN"/>
    <property type="match status" value="1"/>
</dbReference>
<evidence type="ECO:0000256" key="5">
    <source>
        <dbReference type="SAM" id="MobiDB-lite"/>
    </source>
</evidence>
<evidence type="ECO:0000313" key="8">
    <source>
        <dbReference type="Proteomes" id="UP001374579"/>
    </source>
</evidence>
<dbReference type="InterPro" id="IPR000727">
    <property type="entry name" value="T_SNARE_dom"/>
</dbReference>
<keyword evidence="4" id="KW-0175">Coiled coil</keyword>
<sequence length="276" mass="30285">MSRYNSKSSNPFGEEEEDDFVQVPSHGQTGSPFDDKRQQLSRMVNESEDRQLESTQRAIASLYESEAMGNVTAEELLRQREVIQNIEKKTDDINTTLTTSQKHINNIKSVFGGIKNWWGGKKDAAPGPAEQKPSSLDSIVKRNQDVAGTSGSGTSGRGWGEEKSPGWGESGSDGDLDSRFLARSPQYGAGSGASGGGRSAGLQYVQPITRSAREEDLDKNLGVMSDGLGRLKMLAQGLGDEIEQQNEMLDRVDPKVNRANDLLEIQNHQMNRILKR</sequence>
<dbReference type="Proteomes" id="UP001374579">
    <property type="component" value="Unassembled WGS sequence"/>
</dbReference>
<evidence type="ECO:0000256" key="2">
    <source>
        <dbReference type="ARBA" id="ARBA00022448"/>
    </source>
</evidence>
<feature type="compositionally biased region" description="Gly residues" evidence="5">
    <location>
        <begin position="189"/>
        <end position="199"/>
    </location>
</feature>
<accession>A0AAN9AIY8</accession>
<dbReference type="SMART" id="SM00397">
    <property type="entry name" value="t_SNARE"/>
    <property type="match status" value="2"/>
</dbReference>
<dbReference type="GO" id="GO:0005886">
    <property type="term" value="C:plasma membrane"/>
    <property type="evidence" value="ECO:0007669"/>
    <property type="project" value="TreeGrafter"/>
</dbReference>
<feature type="region of interest" description="Disordered" evidence="5">
    <location>
        <begin position="143"/>
        <end position="201"/>
    </location>
</feature>
<dbReference type="Gene3D" id="1.20.5.110">
    <property type="match status" value="2"/>
</dbReference>
<dbReference type="GO" id="GO:0015031">
    <property type="term" value="P:protein transport"/>
    <property type="evidence" value="ECO:0007669"/>
    <property type="project" value="UniProtKB-KW"/>
</dbReference>
<protein>
    <recommendedName>
        <fullName evidence="6">t-SNARE coiled-coil homology domain-containing protein</fullName>
    </recommendedName>
</protein>
<evidence type="ECO:0000256" key="1">
    <source>
        <dbReference type="ARBA" id="ARBA00009480"/>
    </source>
</evidence>
<organism evidence="7 8">
    <name type="scientific">Littorina saxatilis</name>
    <dbReference type="NCBI Taxonomy" id="31220"/>
    <lineage>
        <taxon>Eukaryota</taxon>
        <taxon>Metazoa</taxon>
        <taxon>Spiralia</taxon>
        <taxon>Lophotrochozoa</taxon>
        <taxon>Mollusca</taxon>
        <taxon>Gastropoda</taxon>
        <taxon>Caenogastropoda</taxon>
        <taxon>Littorinimorpha</taxon>
        <taxon>Littorinoidea</taxon>
        <taxon>Littorinidae</taxon>
        <taxon>Littorina</taxon>
    </lineage>
</organism>
<dbReference type="GO" id="GO:0005484">
    <property type="term" value="F:SNAP receptor activity"/>
    <property type="evidence" value="ECO:0007669"/>
    <property type="project" value="TreeGrafter"/>
</dbReference>
<dbReference type="AlphaFoldDB" id="A0AAN9AIY8"/>
<dbReference type="GO" id="GO:0016082">
    <property type="term" value="P:synaptic vesicle priming"/>
    <property type="evidence" value="ECO:0007669"/>
    <property type="project" value="TreeGrafter"/>
</dbReference>
<dbReference type="SUPFAM" id="SSF58038">
    <property type="entry name" value="SNARE fusion complex"/>
    <property type="match status" value="2"/>
</dbReference>
<evidence type="ECO:0000256" key="3">
    <source>
        <dbReference type="ARBA" id="ARBA00022927"/>
    </source>
</evidence>
<keyword evidence="3" id="KW-0653">Protein transport</keyword>
<dbReference type="GO" id="GO:0031201">
    <property type="term" value="C:SNARE complex"/>
    <property type="evidence" value="ECO:0007669"/>
    <property type="project" value="TreeGrafter"/>
</dbReference>
<reference evidence="7 8" key="1">
    <citation type="submission" date="2024-02" db="EMBL/GenBank/DDBJ databases">
        <title>Chromosome-scale genome assembly of the rough periwinkle Littorina saxatilis.</title>
        <authorList>
            <person name="De Jode A."/>
            <person name="Faria R."/>
            <person name="Formenti G."/>
            <person name="Sims Y."/>
            <person name="Smith T.P."/>
            <person name="Tracey A."/>
            <person name="Wood J.M.D."/>
            <person name="Zagrodzka Z.B."/>
            <person name="Johannesson K."/>
            <person name="Butlin R.K."/>
            <person name="Leder E.H."/>
        </authorList>
    </citation>
    <scope>NUCLEOTIDE SEQUENCE [LARGE SCALE GENOMIC DNA]</scope>
    <source>
        <strain evidence="7">Snail1</strain>
        <tissue evidence="7">Muscle</tissue>
    </source>
</reference>
<comment type="caution">
    <text evidence="7">The sequence shown here is derived from an EMBL/GenBank/DDBJ whole genome shotgun (WGS) entry which is preliminary data.</text>
</comment>
<evidence type="ECO:0000313" key="7">
    <source>
        <dbReference type="EMBL" id="KAK7087788.1"/>
    </source>
</evidence>
<evidence type="ECO:0000259" key="6">
    <source>
        <dbReference type="PROSITE" id="PS50192"/>
    </source>
</evidence>
<dbReference type="FunFam" id="1.20.5.110:FF:000041">
    <property type="entry name" value="Synaptosomal-associated protein 29"/>
    <property type="match status" value="1"/>
</dbReference>
<proteinExistence type="inferred from homology"/>
<dbReference type="PROSITE" id="PS50192">
    <property type="entry name" value="T_SNARE"/>
    <property type="match status" value="2"/>
</dbReference>
<keyword evidence="8" id="KW-1185">Reference proteome</keyword>
<keyword evidence="2" id="KW-0813">Transport</keyword>
<gene>
    <name evidence="7" type="ORF">V1264_021794</name>
</gene>
<dbReference type="CDD" id="cd15887">
    <property type="entry name" value="SNARE_SNAP29N"/>
    <property type="match status" value="1"/>
</dbReference>
<feature type="domain" description="T-SNARE coiled-coil homology" evidence="6">
    <location>
        <begin position="211"/>
        <end position="273"/>
    </location>
</feature>